<evidence type="ECO:0000313" key="9">
    <source>
        <dbReference type="EMBL" id="AYG00958.1"/>
    </source>
</evidence>
<feature type="region of interest" description="Disordered" evidence="6">
    <location>
        <begin position="129"/>
        <end position="172"/>
    </location>
</feature>
<dbReference type="PANTHER" id="PTHR33885">
    <property type="entry name" value="PHAGE SHOCK PROTEIN C"/>
    <property type="match status" value="1"/>
</dbReference>
<feature type="region of interest" description="Disordered" evidence="6">
    <location>
        <begin position="84"/>
        <end position="110"/>
    </location>
</feature>
<protein>
    <submittedName>
        <fullName evidence="9">PspC domain-containing protein</fullName>
    </submittedName>
</protein>
<gene>
    <name evidence="9" type="ORF">D7I46_07540</name>
</gene>
<feature type="transmembrane region" description="Helical" evidence="7">
    <location>
        <begin position="34"/>
        <end position="58"/>
    </location>
</feature>
<dbReference type="PANTHER" id="PTHR33885:SF3">
    <property type="entry name" value="PHAGE SHOCK PROTEIN C"/>
    <property type="match status" value="1"/>
</dbReference>
<feature type="compositionally biased region" description="Basic and acidic residues" evidence="6">
    <location>
        <begin position="154"/>
        <end position="163"/>
    </location>
</feature>
<dbReference type="Pfam" id="PF04024">
    <property type="entry name" value="PspC"/>
    <property type="match status" value="1"/>
</dbReference>
<evidence type="ECO:0000256" key="7">
    <source>
        <dbReference type="SAM" id="Phobius"/>
    </source>
</evidence>
<dbReference type="GO" id="GO:0005886">
    <property type="term" value="C:plasma membrane"/>
    <property type="evidence" value="ECO:0007669"/>
    <property type="project" value="UniProtKB-SubCell"/>
</dbReference>
<evidence type="ECO:0000313" key="10">
    <source>
        <dbReference type="Proteomes" id="UP000269374"/>
    </source>
</evidence>
<sequence length="172" mass="20736">MSQRQLTKSTNNRMISGVIAGICEYFGWGRDVVTILRILFVVLAFGSWGGLIFLYFVASWIMPSGYSNRGNYYNERNRDNERYQDKWDRKAQKWEEKADKWSRKMDEKSERWANRFDDKARRYDDRFTQDSWNSTKSNNWGNPWEEQPKNQNHKMKDAEPISDEKEDDWSDF</sequence>
<keyword evidence="3 7" id="KW-0812">Transmembrane</keyword>
<keyword evidence="2" id="KW-1003">Cell membrane</keyword>
<dbReference type="OrthoDB" id="9815286at2"/>
<evidence type="ECO:0000256" key="4">
    <source>
        <dbReference type="ARBA" id="ARBA00022989"/>
    </source>
</evidence>
<dbReference type="InterPro" id="IPR007168">
    <property type="entry name" value="Phageshock_PspC_N"/>
</dbReference>
<dbReference type="EMBL" id="CP032627">
    <property type="protein sequence ID" value="AYG00958.1"/>
    <property type="molecule type" value="Genomic_DNA"/>
</dbReference>
<evidence type="ECO:0000256" key="1">
    <source>
        <dbReference type="ARBA" id="ARBA00004162"/>
    </source>
</evidence>
<dbReference type="AlphaFoldDB" id="A0A387BEH2"/>
<feature type="compositionally biased region" description="Polar residues" evidence="6">
    <location>
        <begin position="129"/>
        <end position="141"/>
    </location>
</feature>
<keyword evidence="4 7" id="KW-1133">Transmembrane helix</keyword>
<reference evidence="9 10" key="1">
    <citation type="submission" date="2018-09" db="EMBL/GenBank/DDBJ databases">
        <title>Genome sequencing of strain 1JSPR-7.</title>
        <authorList>
            <person name="Heo J."/>
            <person name="Kim S.-J."/>
            <person name="Kwon S.-W."/>
        </authorList>
    </citation>
    <scope>NUCLEOTIDE SEQUENCE [LARGE SCALE GENOMIC DNA]</scope>
    <source>
        <strain evidence="9 10">1JSPR-7</strain>
    </source>
</reference>
<evidence type="ECO:0000256" key="2">
    <source>
        <dbReference type="ARBA" id="ARBA00022475"/>
    </source>
</evidence>
<evidence type="ECO:0000256" key="6">
    <source>
        <dbReference type="SAM" id="MobiDB-lite"/>
    </source>
</evidence>
<dbReference type="RefSeq" id="WP_120772341.1">
    <property type="nucleotide sequence ID" value="NZ_CP032627.1"/>
</dbReference>
<organism evidence="9 10">
    <name type="scientific">Lactococcus allomyrinae</name>
    <dbReference type="NCBI Taxonomy" id="2419773"/>
    <lineage>
        <taxon>Bacteria</taxon>
        <taxon>Bacillati</taxon>
        <taxon>Bacillota</taxon>
        <taxon>Bacilli</taxon>
        <taxon>Lactobacillales</taxon>
        <taxon>Streptococcaceae</taxon>
        <taxon>Lactococcus</taxon>
    </lineage>
</organism>
<proteinExistence type="predicted"/>
<evidence type="ECO:0000259" key="8">
    <source>
        <dbReference type="Pfam" id="PF04024"/>
    </source>
</evidence>
<accession>A0A387BEH2</accession>
<keyword evidence="10" id="KW-1185">Reference proteome</keyword>
<evidence type="ECO:0000256" key="3">
    <source>
        <dbReference type="ARBA" id="ARBA00022692"/>
    </source>
</evidence>
<name>A0A387BEH2_9LACT</name>
<keyword evidence="5 7" id="KW-0472">Membrane</keyword>
<comment type="subcellular location">
    <subcellularLocation>
        <location evidence="1">Cell membrane</location>
        <topology evidence="1">Single-pass membrane protein</topology>
    </subcellularLocation>
</comment>
<dbReference type="Proteomes" id="UP000269374">
    <property type="component" value="Chromosome"/>
</dbReference>
<feature type="domain" description="Phage shock protein PspC N-terminal" evidence="8">
    <location>
        <begin position="4"/>
        <end position="64"/>
    </location>
</feature>
<dbReference type="KEGG" id="lact:D7I46_07540"/>
<evidence type="ECO:0000256" key="5">
    <source>
        <dbReference type="ARBA" id="ARBA00023136"/>
    </source>
</evidence>
<dbReference type="InterPro" id="IPR052027">
    <property type="entry name" value="PspC"/>
</dbReference>